<dbReference type="PANTHER" id="PTHR11645:SF0">
    <property type="entry name" value="PYRROLINE-5-CARBOXYLATE REDUCTASE 3"/>
    <property type="match status" value="1"/>
</dbReference>
<keyword evidence="3 5" id="KW-0560">Oxidoreductase</keyword>
<gene>
    <name evidence="5 11" type="primary">proC</name>
    <name evidence="11" type="ORF">PA7_38160</name>
</gene>
<evidence type="ECO:0000313" key="12">
    <source>
        <dbReference type="Proteomes" id="UP000321328"/>
    </source>
</evidence>
<dbReference type="PROSITE" id="PS00521">
    <property type="entry name" value="P5CR"/>
    <property type="match status" value="1"/>
</dbReference>
<organism evidence="11 12">
    <name type="scientific">Pseudonocardia asaccharolytica DSM 44247 = NBRC 16224</name>
    <dbReference type="NCBI Taxonomy" id="1123024"/>
    <lineage>
        <taxon>Bacteria</taxon>
        <taxon>Bacillati</taxon>
        <taxon>Actinomycetota</taxon>
        <taxon>Actinomycetes</taxon>
        <taxon>Pseudonocardiales</taxon>
        <taxon>Pseudonocardiaceae</taxon>
        <taxon>Pseudonocardia</taxon>
    </lineage>
</organism>
<dbReference type="GO" id="GO:0005737">
    <property type="term" value="C:cytoplasm"/>
    <property type="evidence" value="ECO:0007669"/>
    <property type="project" value="UniProtKB-SubCell"/>
</dbReference>
<comment type="subcellular location">
    <subcellularLocation>
        <location evidence="5">Cytoplasm</location>
    </subcellularLocation>
</comment>
<dbReference type="SUPFAM" id="SSF51735">
    <property type="entry name" value="NAD(P)-binding Rossmann-fold domains"/>
    <property type="match status" value="1"/>
</dbReference>
<evidence type="ECO:0000256" key="5">
    <source>
        <dbReference type="HAMAP-Rule" id="MF_01925"/>
    </source>
</evidence>
<dbReference type="Gene3D" id="1.10.3730.10">
    <property type="entry name" value="ProC C-terminal domain-like"/>
    <property type="match status" value="1"/>
</dbReference>
<evidence type="ECO:0000256" key="1">
    <source>
        <dbReference type="ARBA" id="ARBA00005525"/>
    </source>
</evidence>
<keyword evidence="5 8" id="KW-0641">Proline biosynthesis</keyword>
<feature type="binding site" evidence="7">
    <location>
        <begin position="75"/>
        <end position="78"/>
    </location>
    <ligand>
        <name>NADP(+)</name>
        <dbReference type="ChEBI" id="CHEBI:58349"/>
    </ligand>
</feature>
<dbReference type="SUPFAM" id="SSF48179">
    <property type="entry name" value="6-phosphogluconate dehydrogenase C-terminal domain-like"/>
    <property type="match status" value="1"/>
</dbReference>
<keyword evidence="5 8" id="KW-0028">Amino-acid biosynthesis</keyword>
<dbReference type="InterPro" id="IPR036291">
    <property type="entry name" value="NAD(P)-bd_dom_sf"/>
</dbReference>
<comment type="similarity">
    <text evidence="1 5 8">Belongs to the pyrroline-5-carboxylate reductase family.</text>
</comment>
<dbReference type="PANTHER" id="PTHR11645">
    <property type="entry name" value="PYRROLINE-5-CARBOXYLATE REDUCTASE"/>
    <property type="match status" value="1"/>
</dbReference>
<evidence type="ECO:0000256" key="6">
    <source>
        <dbReference type="NCBIfam" id="TIGR00112"/>
    </source>
</evidence>
<dbReference type="Pfam" id="PF03807">
    <property type="entry name" value="F420_oxidored"/>
    <property type="match status" value="1"/>
</dbReference>
<dbReference type="FunFam" id="1.10.3730.10:FF:000001">
    <property type="entry name" value="Pyrroline-5-carboxylate reductase"/>
    <property type="match status" value="1"/>
</dbReference>
<comment type="function">
    <text evidence="4 5">Catalyzes the reduction of 1-pyrroline-5-carboxylate (PCA) to L-proline.</text>
</comment>
<evidence type="ECO:0000256" key="3">
    <source>
        <dbReference type="ARBA" id="ARBA00023002"/>
    </source>
</evidence>
<evidence type="ECO:0000256" key="2">
    <source>
        <dbReference type="ARBA" id="ARBA00022857"/>
    </source>
</evidence>
<dbReference type="EMBL" id="BJVI01000052">
    <property type="protein sequence ID" value="GEL19979.1"/>
    <property type="molecule type" value="Genomic_DNA"/>
</dbReference>
<dbReference type="InterPro" id="IPR028939">
    <property type="entry name" value="P5C_Rdtase_cat_N"/>
</dbReference>
<protein>
    <recommendedName>
        <fullName evidence="5 6">Pyrroline-5-carboxylate reductase</fullName>
        <shortName evidence="5">P5C reductase</shortName>
        <shortName evidence="5">P5CR</shortName>
        <ecNumber evidence="5 6">1.5.1.2</ecNumber>
    </recommendedName>
    <alternativeName>
        <fullName evidence="5">PCA reductase</fullName>
    </alternativeName>
</protein>
<evidence type="ECO:0000313" key="11">
    <source>
        <dbReference type="EMBL" id="GEL19979.1"/>
    </source>
</evidence>
<evidence type="ECO:0000259" key="10">
    <source>
        <dbReference type="Pfam" id="PF14748"/>
    </source>
</evidence>
<dbReference type="EC" id="1.5.1.2" evidence="5 6"/>
<dbReference type="PIRSF" id="PIRSF000193">
    <property type="entry name" value="Pyrrol-5-carb_rd"/>
    <property type="match status" value="1"/>
</dbReference>
<dbReference type="Pfam" id="PF14748">
    <property type="entry name" value="P5CR_dimer"/>
    <property type="match status" value="1"/>
</dbReference>
<dbReference type="UniPathway" id="UPA00098">
    <property type="reaction ID" value="UER00361"/>
</dbReference>
<feature type="domain" description="Pyrroline-5-carboxylate reductase catalytic N-terminal" evidence="9">
    <location>
        <begin position="11"/>
        <end position="104"/>
    </location>
</feature>
<evidence type="ECO:0000256" key="8">
    <source>
        <dbReference type="RuleBase" id="RU003903"/>
    </source>
</evidence>
<keyword evidence="2 5" id="KW-0521">NADP</keyword>
<comment type="caution">
    <text evidence="11">The sequence shown here is derived from an EMBL/GenBank/DDBJ whole genome shotgun (WGS) entry which is preliminary data.</text>
</comment>
<keyword evidence="12" id="KW-1185">Reference proteome</keyword>
<sequence length="278" mass="28763">MRPDYRRGMTRIAVLGAGKIGEALLAGLLAAGRSASDLIFTERHPERAADLTTRLGVEAADITAAVTKADVVVVAVKPQDIAPVLAELGAALRPGTLVVSLCAGLPTALFEGGLPAGTPVVRVMPNTPMLVGEAMSAVSAGAHATDEHLAVAEEMLGAVGRVVRVPESQQDAVTALSGSGPAYFFFLVEAMIDAGILLGLPRSVAADLIVQSAFGAARMLRDSDDHPVILREAVTSPAGTTIAAIRELERHGVRAALIAAIEAARDRSVELGRSMQRD</sequence>
<comment type="catalytic activity">
    <reaction evidence="5 8">
        <text>L-proline + NADP(+) = (S)-1-pyrroline-5-carboxylate + NADPH + 2 H(+)</text>
        <dbReference type="Rhea" id="RHEA:14109"/>
        <dbReference type="ChEBI" id="CHEBI:15378"/>
        <dbReference type="ChEBI" id="CHEBI:17388"/>
        <dbReference type="ChEBI" id="CHEBI:57783"/>
        <dbReference type="ChEBI" id="CHEBI:58349"/>
        <dbReference type="ChEBI" id="CHEBI:60039"/>
        <dbReference type="EC" id="1.5.1.2"/>
    </reaction>
</comment>
<dbReference type="HAMAP" id="MF_01925">
    <property type="entry name" value="P5C_reductase"/>
    <property type="match status" value="1"/>
</dbReference>
<dbReference type="InterPro" id="IPR008927">
    <property type="entry name" value="6-PGluconate_DH-like_C_sf"/>
</dbReference>
<name>A0A511D5A4_9PSEU</name>
<evidence type="ECO:0000256" key="7">
    <source>
        <dbReference type="PIRSR" id="PIRSR000193-1"/>
    </source>
</evidence>
<evidence type="ECO:0000259" key="9">
    <source>
        <dbReference type="Pfam" id="PF03807"/>
    </source>
</evidence>
<dbReference type="AlphaFoldDB" id="A0A511D5A4"/>
<comment type="pathway">
    <text evidence="5 8">Amino-acid biosynthesis; L-proline biosynthesis; L-proline from L-glutamate 5-semialdehyde: step 1/1.</text>
</comment>
<dbReference type="InterPro" id="IPR029036">
    <property type="entry name" value="P5CR_dimer"/>
</dbReference>
<dbReference type="PROSITE" id="PS00616">
    <property type="entry name" value="HIS_ACID_PHOSPHAT_1"/>
    <property type="match status" value="1"/>
</dbReference>
<dbReference type="GO" id="GO:0055129">
    <property type="term" value="P:L-proline biosynthetic process"/>
    <property type="evidence" value="ECO:0007669"/>
    <property type="project" value="UniProtKB-UniRule"/>
</dbReference>
<accession>A0A511D5A4</accession>
<dbReference type="Gene3D" id="3.40.50.720">
    <property type="entry name" value="NAD(P)-binding Rossmann-like Domain"/>
    <property type="match status" value="1"/>
</dbReference>
<reference evidence="11 12" key="1">
    <citation type="submission" date="2019-07" db="EMBL/GenBank/DDBJ databases">
        <title>Whole genome shotgun sequence of Pseudonocardia asaccharolytica NBRC 16224.</title>
        <authorList>
            <person name="Hosoyama A."/>
            <person name="Uohara A."/>
            <person name="Ohji S."/>
            <person name="Ichikawa N."/>
        </authorList>
    </citation>
    <scope>NUCLEOTIDE SEQUENCE [LARGE SCALE GENOMIC DNA]</scope>
    <source>
        <strain evidence="11 12">NBRC 16224</strain>
    </source>
</reference>
<evidence type="ECO:0000256" key="4">
    <source>
        <dbReference type="ARBA" id="ARBA00058118"/>
    </source>
</evidence>
<feature type="domain" description="Pyrroline-5-carboxylate reductase dimerisation" evidence="10">
    <location>
        <begin position="167"/>
        <end position="271"/>
    </location>
</feature>
<dbReference type="InterPro" id="IPR033379">
    <property type="entry name" value="Acid_Pase_AS"/>
</dbReference>
<dbReference type="NCBIfam" id="TIGR00112">
    <property type="entry name" value="proC"/>
    <property type="match status" value="1"/>
</dbReference>
<keyword evidence="5" id="KW-0963">Cytoplasm</keyword>
<dbReference type="InterPro" id="IPR000304">
    <property type="entry name" value="Pyrroline-COOH_reductase"/>
</dbReference>
<dbReference type="STRING" id="1123024.GCA_000423625_00943"/>
<comment type="catalytic activity">
    <reaction evidence="5">
        <text>L-proline + NAD(+) = (S)-1-pyrroline-5-carboxylate + NADH + 2 H(+)</text>
        <dbReference type="Rhea" id="RHEA:14105"/>
        <dbReference type="ChEBI" id="CHEBI:15378"/>
        <dbReference type="ChEBI" id="CHEBI:17388"/>
        <dbReference type="ChEBI" id="CHEBI:57540"/>
        <dbReference type="ChEBI" id="CHEBI:57945"/>
        <dbReference type="ChEBI" id="CHEBI:60039"/>
        <dbReference type="EC" id="1.5.1.2"/>
    </reaction>
</comment>
<dbReference type="GO" id="GO:0004735">
    <property type="term" value="F:pyrroline-5-carboxylate reductase activity"/>
    <property type="evidence" value="ECO:0007669"/>
    <property type="project" value="UniProtKB-UniRule"/>
</dbReference>
<proteinExistence type="inferred from homology"/>
<dbReference type="InterPro" id="IPR053790">
    <property type="entry name" value="P5CR-like_CS"/>
</dbReference>
<dbReference type="Proteomes" id="UP000321328">
    <property type="component" value="Unassembled WGS sequence"/>
</dbReference>